<evidence type="ECO:0000256" key="1">
    <source>
        <dbReference type="ARBA" id="ARBA00022737"/>
    </source>
</evidence>
<keyword evidence="2" id="KW-0106">Calcium</keyword>
<dbReference type="SUPFAM" id="SSF47473">
    <property type="entry name" value="EF-hand"/>
    <property type="match status" value="1"/>
</dbReference>
<dbReference type="InterPro" id="IPR050230">
    <property type="entry name" value="CALM/Myosin/TropC-like"/>
</dbReference>
<dbReference type="PROSITE" id="PS50222">
    <property type="entry name" value="EF_HAND_2"/>
    <property type="match status" value="2"/>
</dbReference>
<sequence length="184" mass="20929">MCHWLRGLQADQTHFSTTTTTTTTSRRHALQKAFDSFDTDGKGYITPETVGVILRMMGVKISEKNLQEVIAETDEDGSGELEFEEFVELAAKFLIEEDEEALKEELREAFRIYDKEGKLSIFCNGYITTNTLKEILRELDNRLTEEDLEGIIEEVDEDGSGTLDFDGEVHGYDVRVEDEESDQA</sequence>
<proteinExistence type="predicted"/>
<dbReference type="Gene3D" id="1.10.238.10">
    <property type="entry name" value="EF-hand"/>
    <property type="match status" value="2"/>
</dbReference>
<evidence type="ECO:0000313" key="6">
    <source>
        <dbReference type="Proteomes" id="UP001286313"/>
    </source>
</evidence>
<dbReference type="GO" id="GO:0016460">
    <property type="term" value="C:myosin II complex"/>
    <property type="evidence" value="ECO:0007669"/>
    <property type="project" value="TreeGrafter"/>
</dbReference>
<dbReference type="PANTHER" id="PTHR23048:SF0">
    <property type="entry name" value="CALMODULIN LIKE 3"/>
    <property type="match status" value="1"/>
</dbReference>
<dbReference type="Pfam" id="PF13499">
    <property type="entry name" value="EF-hand_7"/>
    <property type="match status" value="2"/>
</dbReference>
<reference evidence="5" key="1">
    <citation type="submission" date="2023-10" db="EMBL/GenBank/DDBJ databases">
        <title>Genome assemblies of two species of porcelain crab, Petrolisthes cinctipes and Petrolisthes manimaculis (Anomura: Porcellanidae).</title>
        <authorList>
            <person name="Angst P."/>
        </authorList>
    </citation>
    <scope>NUCLEOTIDE SEQUENCE</scope>
    <source>
        <strain evidence="5">PB745_01</strain>
        <tissue evidence="5">Gill</tissue>
    </source>
</reference>
<dbReference type="SMART" id="SM00054">
    <property type="entry name" value="EFh"/>
    <property type="match status" value="4"/>
</dbReference>
<accession>A0AAE1EHF6</accession>
<dbReference type="FunFam" id="1.10.238.10:FF:000001">
    <property type="entry name" value="Calmodulin 1"/>
    <property type="match status" value="1"/>
</dbReference>
<comment type="function">
    <text evidence="3">Troponin is the central regulatory protein of striated muscle contraction. Tn consists of three components: Tn-I which is the inhibitor of actomyosin ATPase, Tn-T which contains the binding site for tropomyosin and Tn-C. The binding of calcium to Tn-C abolishes the inhibitory action of Tn on actin filaments.</text>
</comment>
<dbReference type="EMBL" id="JAWQEG010008108">
    <property type="protein sequence ID" value="KAK3850965.1"/>
    <property type="molecule type" value="Genomic_DNA"/>
</dbReference>
<dbReference type="Proteomes" id="UP001286313">
    <property type="component" value="Unassembled WGS sequence"/>
</dbReference>
<dbReference type="InterPro" id="IPR011992">
    <property type="entry name" value="EF-hand-dom_pair"/>
</dbReference>
<feature type="domain" description="EF-hand" evidence="4">
    <location>
        <begin position="25"/>
        <end position="60"/>
    </location>
</feature>
<evidence type="ECO:0000256" key="3">
    <source>
        <dbReference type="ARBA" id="ARBA00037722"/>
    </source>
</evidence>
<dbReference type="InterPro" id="IPR002048">
    <property type="entry name" value="EF_hand_dom"/>
</dbReference>
<feature type="domain" description="EF-hand" evidence="4">
    <location>
        <begin position="61"/>
        <end position="96"/>
    </location>
</feature>
<dbReference type="InterPro" id="IPR018247">
    <property type="entry name" value="EF_Hand_1_Ca_BS"/>
</dbReference>
<gene>
    <name evidence="5" type="ORF">Pcinc_042352</name>
</gene>
<dbReference type="AlphaFoldDB" id="A0AAE1EHF6"/>
<keyword evidence="1" id="KW-0677">Repeat</keyword>
<dbReference type="PROSITE" id="PS00018">
    <property type="entry name" value="EF_HAND_1"/>
    <property type="match status" value="1"/>
</dbReference>
<evidence type="ECO:0000256" key="2">
    <source>
        <dbReference type="ARBA" id="ARBA00022837"/>
    </source>
</evidence>
<protein>
    <recommendedName>
        <fullName evidence="4">EF-hand domain-containing protein</fullName>
    </recommendedName>
</protein>
<name>A0AAE1EHF6_PETCI</name>
<evidence type="ECO:0000259" key="4">
    <source>
        <dbReference type="PROSITE" id="PS50222"/>
    </source>
</evidence>
<dbReference type="GO" id="GO:0005509">
    <property type="term" value="F:calcium ion binding"/>
    <property type="evidence" value="ECO:0007669"/>
    <property type="project" value="InterPro"/>
</dbReference>
<dbReference type="PANTHER" id="PTHR23048">
    <property type="entry name" value="MYOSIN LIGHT CHAIN 1, 3"/>
    <property type="match status" value="1"/>
</dbReference>
<keyword evidence="6" id="KW-1185">Reference proteome</keyword>
<dbReference type="CDD" id="cd00051">
    <property type="entry name" value="EFh"/>
    <property type="match status" value="2"/>
</dbReference>
<organism evidence="5 6">
    <name type="scientific">Petrolisthes cinctipes</name>
    <name type="common">Flat porcelain crab</name>
    <dbReference type="NCBI Taxonomy" id="88211"/>
    <lineage>
        <taxon>Eukaryota</taxon>
        <taxon>Metazoa</taxon>
        <taxon>Ecdysozoa</taxon>
        <taxon>Arthropoda</taxon>
        <taxon>Crustacea</taxon>
        <taxon>Multicrustacea</taxon>
        <taxon>Malacostraca</taxon>
        <taxon>Eumalacostraca</taxon>
        <taxon>Eucarida</taxon>
        <taxon>Decapoda</taxon>
        <taxon>Pleocyemata</taxon>
        <taxon>Anomura</taxon>
        <taxon>Galatheoidea</taxon>
        <taxon>Porcellanidae</taxon>
        <taxon>Petrolisthes</taxon>
    </lineage>
</organism>
<comment type="caution">
    <text evidence="5">The sequence shown here is derived from an EMBL/GenBank/DDBJ whole genome shotgun (WGS) entry which is preliminary data.</text>
</comment>
<evidence type="ECO:0000313" key="5">
    <source>
        <dbReference type="EMBL" id="KAK3850965.1"/>
    </source>
</evidence>